<protein>
    <submittedName>
        <fullName evidence="1">Uncharacterized protein</fullName>
    </submittedName>
</protein>
<name>A0ABD3I1P9_9MARC</name>
<sequence length="221" mass="24492">MDQRAYCSEGPEERYHVHATVILRVQTNRGPYARVERTESLSKKELFPARDIGNAKEELEMVVLAKSPDRMVSAFGDWDSPGVTSLHWSAHGSAEISCSAVKNIKEGNIELLGEVDGEQLTADAKREKMLTWMEKEGRPADFLGVEYAGGEVILSLSDEDNAEGSCKVVGKASTREEDTEASIYAEMEDVDNNGFYDGQKLECCVLKTELVRLNVTTELSH</sequence>
<organism evidence="1 2">
    <name type="scientific">Riccia sorocarpa</name>
    <dbReference type="NCBI Taxonomy" id="122646"/>
    <lineage>
        <taxon>Eukaryota</taxon>
        <taxon>Viridiplantae</taxon>
        <taxon>Streptophyta</taxon>
        <taxon>Embryophyta</taxon>
        <taxon>Marchantiophyta</taxon>
        <taxon>Marchantiopsida</taxon>
        <taxon>Marchantiidae</taxon>
        <taxon>Marchantiales</taxon>
        <taxon>Ricciaceae</taxon>
        <taxon>Riccia</taxon>
    </lineage>
</organism>
<dbReference type="Proteomes" id="UP001633002">
    <property type="component" value="Unassembled WGS sequence"/>
</dbReference>
<evidence type="ECO:0000313" key="1">
    <source>
        <dbReference type="EMBL" id="KAL3695524.1"/>
    </source>
</evidence>
<dbReference type="AlphaFoldDB" id="A0ABD3I1P9"/>
<keyword evidence="2" id="KW-1185">Reference proteome</keyword>
<dbReference type="EMBL" id="JBJQOH010000002">
    <property type="protein sequence ID" value="KAL3695524.1"/>
    <property type="molecule type" value="Genomic_DNA"/>
</dbReference>
<reference evidence="1 2" key="1">
    <citation type="submission" date="2024-09" db="EMBL/GenBank/DDBJ databases">
        <title>Chromosome-scale assembly of Riccia sorocarpa.</title>
        <authorList>
            <person name="Paukszto L."/>
        </authorList>
    </citation>
    <scope>NUCLEOTIDE SEQUENCE [LARGE SCALE GENOMIC DNA]</scope>
    <source>
        <strain evidence="1">LP-2024</strain>
        <tissue evidence="1">Aerial parts of the thallus</tissue>
    </source>
</reference>
<comment type="caution">
    <text evidence="1">The sequence shown here is derived from an EMBL/GenBank/DDBJ whole genome shotgun (WGS) entry which is preliminary data.</text>
</comment>
<accession>A0ABD3I1P9</accession>
<gene>
    <name evidence="1" type="ORF">R1sor_009600</name>
</gene>
<proteinExistence type="predicted"/>
<evidence type="ECO:0000313" key="2">
    <source>
        <dbReference type="Proteomes" id="UP001633002"/>
    </source>
</evidence>